<feature type="domain" description="DUF6915" evidence="1">
    <location>
        <begin position="3"/>
        <end position="111"/>
    </location>
</feature>
<name>A0AAE8Y887_9CAUD</name>
<dbReference type="KEGG" id="vg:80019702"/>
<organism evidence="2 3">
    <name type="scientific">Microbacterium phage Pumpernickel</name>
    <dbReference type="NCBI Taxonomy" id="2885983"/>
    <lineage>
        <taxon>Viruses</taxon>
        <taxon>Duplodnaviria</taxon>
        <taxon>Heunggongvirae</taxon>
        <taxon>Uroviricota</taxon>
        <taxon>Caudoviricetes</taxon>
        <taxon>Pumpernickelvirus</taxon>
        <taxon>Pumpernickelvirus pumpernickel</taxon>
    </lineage>
</organism>
<dbReference type="Pfam" id="PF21866">
    <property type="entry name" value="DUF6915"/>
    <property type="match status" value="1"/>
</dbReference>
<proteinExistence type="predicted"/>
<dbReference type="InterPro" id="IPR054061">
    <property type="entry name" value="DUF6915"/>
</dbReference>
<keyword evidence="3" id="KW-1185">Reference proteome</keyword>
<protein>
    <recommendedName>
        <fullName evidence="1">DUF6915 domain-containing protein</fullName>
    </recommendedName>
</protein>
<dbReference type="GeneID" id="80019702"/>
<evidence type="ECO:0000313" key="2">
    <source>
        <dbReference type="EMBL" id="UDL15853.1"/>
    </source>
</evidence>
<dbReference type="RefSeq" id="YP_010755093.1">
    <property type="nucleotide sequence ID" value="NC_073468.1"/>
</dbReference>
<accession>A0AAE8Y887</accession>
<evidence type="ECO:0000313" key="3">
    <source>
        <dbReference type="Proteomes" id="UP000827768"/>
    </source>
</evidence>
<sequence>MATSYIHAQTSARHFKAGTPEDYIDIHEWIDQFKQSNADIRHRAFLHNSQGPWMAQDVFGHVREVEAWPLGSGKMVQISVREIVESHIIEDLGWIPSPADWASCMECKVWMGGKRNKFIGREEMLDASVPIKNPTRKGSDTVDGA</sequence>
<reference evidence="2" key="1">
    <citation type="submission" date="2021-09" db="EMBL/GenBank/DDBJ databases">
        <authorList>
            <person name="Andersen S.H."/>
            <person name="Beall E.A."/>
            <person name="Cappelle B."/>
            <person name="Falteisek K.J."/>
            <person name="Fenske B.A."/>
            <person name="Gansluckner N.W."/>
            <person name="Gilbertson S.M."/>
            <person name="Krings K.J."/>
            <person name="Mobeck M."/>
            <person name="Odeku J.O."/>
            <person name="Poncelet M.E."/>
            <person name="Rohr J.R."/>
            <person name="Rolands L."/>
            <person name="Whipple C.D."/>
            <person name="Whipple E.M."/>
            <person name="Spring A.M."/>
            <person name="Klyczek K."/>
            <person name="Garlena R.A."/>
            <person name="Russell D.A."/>
            <person name="Pope W.H."/>
            <person name="Jacobs-Sera D."/>
            <person name="Hatfull G.F."/>
        </authorList>
    </citation>
    <scope>NUCLEOTIDE SEQUENCE</scope>
</reference>
<evidence type="ECO:0000259" key="1">
    <source>
        <dbReference type="Pfam" id="PF21866"/>
    </source>
</evidence>
<dbReference type="EMBL" id="OK040790">
    <property type="protein sequence ID" value="UDL15853.1"/>
    <property type="molecule type" value="Genomic_DNA"/>
</dbReference>
<gene>
    <name evidence="2" type="primary">62</name>
    <name evidence="2" type="ORF">SEA_PUMPERNICKEL_62</name>
</gene>
<dbReference type="Proteomes" id="UP000827768">
    <property type="component" value="Segment"/>
</dbReference>